<evidence type="ECO:0000313" key="4">
    <source>
        <dbReference type="EMBL" id="ELZ37632.1"/>
    </source>
</evidence>
<name>M0DSH7_9EURY</name>
<evidence type="ECO:0000313" key="5">
    <source>
        <dbReference type="Proteomes" id="UP000011523"/>
    </source>
</evidence>
<feature type="domain" description="SHOCT" evidence="3">
    <location>
        <begin position="127"/>
        <end position="154"/>
    </location>
</feature>
<feature type="region of interest" description="Disordered" evidence="1">
    <location>
        <begin position="97"/>
        <end position="124"/>
    </location>
</feature>
<feature type="compositionally biased region" description="Polar residues" evidence="1">
    <location>
        <begin position="104"/>
        <end position="114"/>
    </location>
</feature>
<dbReference type="Pfam" id="PF09851">
    <property type="entry name" value="SHOCT"/>
    <property type="match status" value="1"/>
</dbReference>
<organism evidence="4 5">
    <name type="scientific">Halorubrum tebenquichense DSM 14210</name>
    <dbReference type="NCBI Taxonomy" id="1227485"/>
    <lineage>
        <taxon>Archaea</taxon>
        <taxon>Methanobacteriati</taxon>
        <taxon>Methanobacteriota</taxon>
        <taxon>Stenosarchaea group</taxon>
        <taxon>Halobacteria</taxon>
        <taxon>Halobacteriales</taxon>
        <taxon>Haloferacaceae</taxon>
        <taxon>Halorubrum</taxon>
    </lineage>
</organism>
<feature type="transmembrane region" description="Helical" evidence="2">
    <location>
        <begin position="28"/>
        <end position="50"/>
    </location>
</feature>
<dbReference type="EMBL" id="AOJD01000045">
    <property type="protein sequence ID" value="ELZ37632.1"/>
    <property type="molecule type" value="Genomic_DNA"/>
</dbReference>
<dbReference type="Proteomes" id="UP000011523">
    <property type="component" value="Unassembled WGS sequence"/>
</dbReference>
<feature type="transmembrane region" description="Helical" evidence="2">
    <location>
        <begin position="57"/>
        <end position="82"/>
    </location>
</feature>
<feature type="region of interest" description="Disordered" evidence="1">
    <location>
        <begin position="152"/>
        <end position="193"/>
    </location>
</feature>
<dbReference type="InterPro" id="IPR018649">
    <property type="entry name" value="SHOCT"/>
</dbReference>
<reference evidence="4 5" key="1">
    <citation type="journal article" date="2014" name="PLoS Genet.">
        <title>Phylogenetically driven sequencing of extremely halophilic archaea reveals strategies for static and dynamic osmo-response.</title>
        <authorList>
            <person name="Becker E.A."/>
            <person name="Seitzer P.M."/>
            <person name="Tritt A."/>
            <person name="Larsen D."/>
            <person name="Krusor M."/>
            <person name="Yao A.I."/>
            <person name="Wu D."/>
            <person name="Madern D."/>
            <person name="Eisen J.A."/>
            <person name="Darling A.E."/>
            <person name="Facciotti M.T."/>
        </authorList>
    </citation>
    <scope>NUCLEOTIDE SEQUENCE [LARGE SCALE GENOMIC DNA]</scope>
    <source>
        <strain evidence="4 5">DSM 14210</strain>
    </source>
</reference>
<proteinExistence type="predicted"/>
<dbReference type="AlphaFoldDB" id="M0DSH7"/>
<evidence type="ECO:0000256" key="2">
    <source>
        <dbReference type="SAM" id="Phobius"/>
    </source>
</evidence>
<evidence type="ECO:0000259" key="3">
    <source>
        <dbReference type="Pfam" id="PF09851"/>
    </source>
</evidence>
<gene>
    <name evidence="4" type="ORF">C472_07869</name>
</gene>
<sequence>MPSTDDGLARRIRRLVETYTPDGTVGRIALALAAGSVAGVSAFLSTVLFLNPVPLSLLVVPLGAAVGVGAATLALLLLWPVYLSLIGRVDSPADYGRTVRSRSAEQGTGRSRSATPDPDVPDGETAEALATLRDRYARGDLSEPEFERRLERLLETESVDEARAHVDRNEAETDSRRDDASAPGAASRERETE</sequence>
<keyword evidence="2" id="KW-1133">Transmembrane helix</keyword>
<feature type="compositionally biased region" description="Basic and acidic residues" evidence="1">
    <location>
        <begin position="152"/>
        <end position="180"/>
    </location>
</feature>
<dbReference type="OrthoDB" id="343143at2157"/>
<accession>M0DSH7</accession>
<dbReference type="PATRIC" id="fig|1227485.3.peg.1518"/>
<evidence type="ECO:0000256" key="1">
    <source>
        <dbReference type="SAM" id="MobiDB-lite"/>
    </source>
</evidence>
<keyword evidence="2" id="KW-0472">Membrane</keyword>
<dbReference type="RefSeq" id="WP_006629254.1">
    <property type="nucleotide sequence ID" value="NZ_AOJD01000045.1"/>
</dbReference>
<keyword evidence="2" id="KW-0812">Transmembrane</keyword>
<keyword evidence="5" id="KW-1185">Reference proteome</keyword>
<protein>
    <recommendedName>
        <fullName evidence="3">SHOCT domain-containing protein</fullName>
    </recommendedName>
</protein>
<comment type="caution">
    <text evidence="4">The sequence shown here is derived from an EMBL/GenBank/DDBJ whole genome shotgun (WGS) entry which is preliminary data.</text>
</comment>